<gene>
    <name evidence="1" type="ORF">PHAMO_30160</name>
</gene>
<keyword evidence="2" id="KW-1185">Reference proteome</keyword>
<reference evidence="1 2" key="1">
    <citation type="journal article" date="2012" name="J. Bacteriol.">
        <title>Draft Genome Sequence of the Purple Photosynthetic Bacterium Phaeospirillum molischianum DSM120, a Particularly Versatile Bacterium.</title>
        <authorList>
            <person name="Duquesne K."/>
            <person name="Prima V."/>
            <person name="Ji B."/>
            <person name="Rouy Z."/>
            <person name="Medigue C."/>
            <person name="Talla E."/>
            <person name="Sturgis J.N."/>
        </authorList>
    </citation>
    <scope>NUCLEOTIDE SEQUENCE [LARGE SCALE GENOMIC DNA]</scope>
    <source>
        <strain evidence="2">DSM120</strain>
    </source>
</reference>
<comment type="caution">
    <text evidence="1">The sequence shown here is derived from an EMBL/GenBank/DDBJ whole genome shotgun (WGS) entry which is preliminary data.</text>
</comment>
<name>H8FUG6_MAGML</name>
<dbReference type="AlphaFoldDB" id="H8FUG6"/>
<dbReference type="SUPFAM" id="SSF53955">
    <property type="entry name" value="Lysozyme-like"/>
    <property type="match status" value="1"/>
</dbReference>
<dbReference type="OrthoDB" id="167184at204441"/>
<evidence type="ECO:0000313" key="2">
    <source>
        <dbReference type="Proteomes" id="UP000004169"/>
    </source>
</evidence>
<sequence>MRRRTVALEQGKDSPGDQADVMWRVISSYPPNLWIDLWAGLKRTVEKSVACLISFCVPRLSVHKGSIFLPRSEPAACPTTPVSTAESRSAARPAQVGAGCSCSGASRGDYRSAVAGILQKTLDDARGRVPGLGRSRTPGDLTPDQQAALYRDYLNQALARAGGYQALNGIGNDYAAAVLADTLFRFGPGGGARIIQAAINAVVPDSVNIDGVMRPQTLAIFSRLASDPAMLRQLLDAVANIRDRRLDGKEADRTDHFRFLRE</sequence>
<proteinExistence type="predicted"/>
<dbReference type="InterPro" id="IPR023346">
    <property type="entry name" value="Lysozyme-like_dom_sf"/>
</dbReference>
<organism evidence="1 2">
    <name type="scientific">Magnetospirillum molischianum DSM 120</name>
    <dbReference type="NCBI Taxonomy" id="1150626"/>
    <lineage>
        <taxon>Bacteria</taxon>
        <taxon>Pseudomonadati</taxon>
        <taxon>Pseudomonadota</taxon>
        <taxon>Alphaproteobacteria</taxon>
        <taxon>Rhodospirillales</taxon>
        <taxon>Rhodospirillaceae</taxon>
        <taxon>Magnetospirillum</taxon>
    </lineage>
</organism>
<dbReference type="RefSeq" id="WP_002729570.1">
    <property type="nucleotide sequence ID" value="NZ_CAHP01000023.1"/>
</dbReference>
<evidence type="ECO:0000313" key="1">
    <source>
        <dbReference type="EMBL" id="CCG42004.1"/>
    </source>
</evidence>
<dbReference type="Proteomes" id="UP000004169">
    <property type="component" value="Unassembled WGS sequence"/>
</dbReference>
<accession>H8FUG6</accession>
<dbReference type="EMBL" id="CAHP01000023">
    <property type="protein sequence ID" value="CCG42004.1"/>
    <property type="molecule type" value="Genomic_DNA"/>
</dbReference>
<dbReference type="Gene3D" id="1.20.141.10">
    <property type="entry name" value="Chitosanase, subunit A, domain 1"/>
    <property type="match status" value="1"/>
</dbReference>
<dbReference type="eggNOG" id="ENOG5031AMC">
    <property type="taxonomic scope" value="Bacteria"/>
</dbReference>
<protein>
    <submittedName>
        <fullName evidence="1">Uncharacterized protein</fullName>
    </submittedName>
</protein>